<sequence length="307" mass="32952">MKTFIGVSVAVWLVGGGLMPAQAQQAAGAQPVAGTHVWLVPPAGFTPAPGLTGLRSGAAVLQVFDGQGGNYYRQAGSFTATRFAARGGQVLELQDVSAGSYPGRLARVRQSGTQETTQVLFGDSTFAVLLEARYPASDTATATALRRSMLGARYQKNADSNSQSATIFQFDEDKTPFRFAQAEAGTLYYTPKGQPRAENTPTVAVRLADYNLGITLADISQQMLQRYPALRGYTVRKLSSAKVNDLLTYETEGFAQLNGQRVLVYQQVSVIGNTAVSMVGMTPTDVEATLTQFKALTHTITPKRRKP</sequence>
<name>A0A5D6VG31_9BACT</name>
<proteinExistence type="predicted"/>
<evidence type="ECO:0000313" key="3">
    <source>
        <dbReference type="Proteomes" id="UP000322791"/>
    </source>
</evidence>
<dbReference type="RefSeq" id="WP_149068992.1">
    <property type="nucleotide sequence ID" value="NZ_VTHL01000001.1"/>
</dbReference>
<protein>
    <submittedName>
        <fullName evidence="2">Uncharacterized protein</fullName>
    </submittedName>
</protein>
<gene>
    <name evidence="2" type="ORF">FY528_00285</name>
</gene>
<comment type="caution">
    <text evidence="2">The sequence shown here is derived from an EMBL/GenBank/DDBJ whole genome shotgun (WGS) entry which is preliminary data.</text>
</comment>
<evidence type="ECO:0000313" key="2">
    <source>
        <dbReference type="EMBL" id="TYZ14207.1"/>
    </source>
</evidence>
<dbReference type="EMBL" id="VTHL01000001">
    <property type="protein sequence ID" value="TYZ14207.1"/>
    <property type="molecule type" value="Genomic_DNA"/>
</dbReference>
<feature type="signal peptide" evidence="1">
    <location>
        <begin position="1"/>
        <end position="23"/>
    </location>
</feature>
<accession>A0A5D6VG31</accession>
<evidence type="ECO:0000256" key="1">
    <source>
        <dbReference type="SAM" id="SignalP"/>
    </source>
</evidence>
<dbReference type="Proteomes" id="UP000322791">
    <property type="component" value="Unassembled WGS sequence"/>
</dbReference>
<keyword evidence="1" id="KW-0732">Signal</keyword>
<reference evidence="2 3" key="1">
    <citation type="submission" date="2019-08" db="EMBL/GenBank/DDBJ databases">
        <authorList>
            <person name="Seo M.-J."/>
        </authorList>
    </citation>
    <scope>NUCLEOTIDE SEQUENCE [LARGE SCALE GENOMIC DNA]</scope>
    <source>
        <strain evidence="2 3">KIGAM108</strain>
    </source>
</reference>
<keyword evidence="3" id="KW-1185">Reference proteome</keyword>
<feature type="chain" id="PRO_5022725878" evidence="1">
    <location>
        <begin position="24"/>
        <end position="307"/>
    </location>
</feature>
<dbReference type="AlphaFoldDB" id="A0A5D6VG31"/>
<organism evidence="2 3">
    <name type="scientific">Hymenobacter lutimineralis</name>
    <dbReference type="NCBI Taxonomy" id="2606448"/>
    <lineage>
        <taxon>Bacteria</taxon>
        <taxon>Pseudomonadati</taxon>
        <taxon>Bacteroidota</taxon>
        <taxon>Cytophagia</taxon>
        <taxon>Cytophagales</taxon>
        <taxon>Hymenobacteraceae</taxon>
        <taxon>Hymenobacter</taxon>
    </lineage>
</organism>